<dbReference type="EMBL" id="JAHQIW010004781">
    <property type="protein sequence ID" value="KAJ1363646.1"/>
    <property type="molecule type" value="Genomic_DNA"/>
</dbReference>
<organism evidence="2 3">
    <name type="scientific">Parelaphostrongylus tenuis</name>
    <name type="common">Meningeal worm</name>
    <dbReference type="NCBI Taxonomy" id="148309"/>
    <lineage>
        <taxon>Eukaryota</taxon>
        <taxon>Metazoa</taxon>
        <taxon>Ecdysozoa</taxon>
        <taxon>Nematoda</taxon>
        <taxon>Chromadorea</taxon>
        <taxon>Rhabditida</taxon>
        <taxon>Rhabditina</taxon>
        <taxon>Rhabditomorpha</taxon>
        <taxon>Strongyloidea</taxon>
        <taxon>Metastrongylidae</taxon>
        <taxon>Parelaphostrongylus</taxon>
    </lineage>
</organism>
<proteinExistence type="predicted"/>
<gene>
    <name evidence="2" type="ORF">KIN20_023561</name>
</gene>
<dbReference type="Proteomes" id="UP001196413">
    <property type="component" value="Unassembled WGS sequence"/>
</dbReference>
<reference evidence="2" key="1">
    <citation type="submission" date="2021-06" db="EMBL/GenBank/DDBJ databases">
        <title>Parelaphostrongylus tenuis whole genome reference sequence.</title>
        <authorList>
            <person name="Garwood T.J."/>
            <person name="Larsen P.A."/>
            <person name="Fountain-Jones N.M."/>
            <person name="Garbe J.R."/>
            <person name="Macchietto M.G."/>
            <person name="Kania S.A."/>
            <person name="Gerhold R.W."/>
            <person name="Richards J.E."/>
            <person name="Wolf T.M."/>
        </authorList>
    </citation>
    <scope>NUCLEOTIDE SEQUENCE</scope>
    <source>
        <strain evidence="2">MNPRO001-30</strain>
        <tissue evidence="2">Meninges</tissue>
    </source>
</reference>
<evidence type="ECO:0000313" key="2">
    <source>
        <dbReference type="EMBL" id="KAJ1363646.1"/>
    </source>
</evidence>
<dbReference type="AlphaFoldDB" id="A0AAD5N966"/>
<comment type="caution">
    <text evidence="2">The sequence shown here is derived from an EMBL/GenBank/DDBJ whole genome shotgun (WGS) entry which is preliminary data.</text>
</comment>
<sequence length="98" mass="10166">MRRLPTFVTSLLASIVEVLGCGVMPQGQAIARNFTVSGFKLPTAMVLSAAPGAAVQLPGGIATTSDGAKSFISRLVMQTASSKVSVCKFSCHDYKESA</sequence>
<keyword evidence="3" id="KW-1185">Reference proteome</keyword>
<feature type="signal peptide" evidence="1">
    <location>
        <begin position="1"/>
        <end position="20"/>
    </location>
</feature>
<protein>
    <submittedName>
        <fullName evidence="2">Uncharacterized protein</fullName>
    </submittedName>
</protein>
<feature type="chain" id="PRO_5042035987" evidence="1">
    <location>
        <begin position="21"/>
        <end position="98"/>
    </location>
</feature>
<evidence type="ECO:0000256" key="1">
    <source>
        <dbReference type="SAM" id="SignalP"/>
    </source>
</evidence>
<evidence type="ECO:0000313" key="3">
    <source>
        <dbReference type="Proteomes" id="UP001196413"/>
    </source>
</evidence>
<keyword evidence="1" id="KW-0732">Signal</keyword>
<name>A0AAD5N966_PARTN</name>
<accession>A0AAD5N966</accession>